<dbReference type="GO" id="GO:0004315">
    <property type="term" value="F:3-oxoacyl-[acyl-carrier-protein] synthase activity"/>
    <property type="evidence" value="ECO:0007669"/>
    <property type="project" value="InterPro"/>
</dbReference>
<evidence type="ECO:0000256" key="9">
    <source>
        <dbReference type="ARBA" id="ARBA00023136"/>
    </source>
</evidence>
<evidence type="ECO:0000256" key="5">
    <source>
        <dbReference type="ARBA" id="ARBA00022519"/>
    </source>
</evidence>
<dbReference type="InterPro" id="IPR000794">
    <property type="entry name" value="Beta-ketoacyl_synthase"/>
</dbReference>
<dbReference type="InterPro" id="IPR014031">
    <property type="entry name" value="Ketoacyl_synth_C"/>
</dbReference>
<keyword evidence="3" id="KW-0536">Nodulation</keyword>
<keyword evidence="4" id="KW-1003">Cell membrane</keyword>
<dbReference type="GO" id="GO:0006633">
    <property type="term" value="P:fatty acid biosynthetic process"/>
    <property type="evidence" value="ECO:0007669"/>
    <property type="project" value="InterPro"/>
</dbReference>
<evidence type="ECO:0000256" key="3">
    <source>
        <dbReference type="ARBA" id="ARBA00022458"/>
    </source>
</evidence>
<dbReference type="InterPro" id="IPR016039">
    <property type="entry name" value="Thiolase-like"/>
</dbReference>
<evidence type="ECO:0000256" key="12">
    <source>
        <dbReference type="ARBA" id="ARBA00041756"/>
    </source>
</evidence>
<dbReference type="RefSeq" id="WP_348267200.1">
    <property type="nucleotide sequence ID" value="NZ_CP121194.1"/>
</dbReference>
<gene>
    <name evidence="15" type="ORF">P4G45_14545</name>
    <name evidence="16" type="ORF">P8936_15500</name>
</gene>
<dbReference type="InterPro" id="IPR014030">
    <property type="entry name" value="Ketoacyl_synth_N"/>
</dbReference>
<keyword evidence="6 13" id="KW-0808">Transferase</keyword>
<evidence type="ECO:0000256" key="11">
    <source>
        <dbReference type="ARBA" id="ARBA00039445"/>
    </source>
</evidence>
<keyword evidence="8" id="KW-1133">Transmembrane helix</keyword>
<evidence type="ECO:0000256" key="8">
    <source>
        <dbReference type="ARBA" id="ARBA00022989"/>
    </source>
</evidence>
<comment type="function">
    <text evidence="10">Proposed to synthesize NOD factor fatty acyl chain. Involved in the synthesis of a highly unsaturated fatty acid moiety, which forms part of a lipo-oligosaccharide that is responsible for host specificity.</text>
</comment>
<protein>
    <recommendedName>
        <fullName evidence="11">Nodulation protein E</fullName>
    </recommendedName>
    <alternativeName>
        <fullName evidence="12">Host-specificity of nodulation protein B</fullName>
    </alternativeName>
</protein>
<accession>A0AAU7CXE8</accession>
<feature type="domain" description="Ketosynthase family 3 (KS3)" evidence="14">
    <location>
        <begin position="1"/>
        <end position="401"/>
    </location>
</feature>
<evidence type="ECO:0000256" key="6">
    <source>
        <dbReference type="ARBA" id="ARBA00022679"/>
    </source>
</evidence>
<evidence type="ECO:0000256" key="4">
    <source>
        <dbReference type="ARBA" id="ARBA00022475"/>
    </source>
</evidence>
<keyword evidence="5" id="KW-0997">Cell inner membrane</keyword>
<evidence type="ECO:0000313" key="15">
    <source>
        <dbReference type="EMBL" id="XBH09693.1"/>
    </source>
</evidence>
<proteinExistence type="inferred from homology"/>
<evidence type="ECO:0000256" key="10">
    <source>
        <dbReference type="ARBA" id="ARBA00037576"/>
    </source>
</evidence>
<dbReference type="NCBIfam" id="NF005589">
    <property type="entry name" value="PRK07314.1"/>
    <property type="match status" value="1"/>
</dbReference>
<dbReference type="KEGG" id="epl:P4G45_14545"/>
<dbReference type="CDD" id="cd00834">
    <property type="entry name" value="KAS_I_II"/>
    <property type="match status" value="1"/>
</dbReference>
<accession>A0AAU7D5W7</accession>
<comment type="subcellular location">
    <subcellularLocation>
        <location evidence="1">Cell inner membrane</location>
    </subcellularLocation>
</comment>
<reference evidence="15" key="1">
    <citation type="submission" date="2023-03" db="EMBL/GenBank/DDBJ databases">
        <title>Edaphobacter sp.</title>
        <authorList>
            <person name="Huber K.J."/>
            <person name="Papendorf J."/>
            <person name="Pilke C."/>
            <person name="Bunk B."/>
            <person name="Sproeer C."/>
            <person name="Pester M."/>
        </authorList>
    </citation>
    <scope>NUCLEOTIDE SEQUENCE</scope>
    <source>
        <strain evidence="15">DSM 109919</strain>
        <strain evidence="16">DSM 109920</strain>
    </source>
</reference>
<dbReference type="EMBL" id="CP121194">
    <property type="protein sequence ID" value="XBH09693.1"/>
    <property type="molecule type" value="Genomic_DNA"/>
</dbReference>
<dbReference type="Gene3D" id="3.40.47.10">
    <property type="match status" value="1"/>
</dbReference>
<organism evidence="15">
    <name type="scientific">Edaphobacter paludis</name>
    <dbReference type="NCBI Taxonomy" id="3035702"/>
    <lineage>
        <taxon>Bacteria</taxon>
        <taxon>Pseudomonadati</taxon>
        <taxon>Acidobacteriota</taxon>
        <taxon>Terriglobia</taxon>
        <taxon>Terriglobales</taxon>
        <taxon>Acidobacteriaceae</taxon>
        <taxon>Edaphobacter</taxon>
    </lineage>
</organism>
<evidence type="ECO:0000256" key="2">
    <source>
        <dbReference type="ARBA" id="ARBA00008467"/>
    </source>
</evidence>
<keyword evidence="15" id="KW-0012">Acyltransferase</keyword>
<dbReference type="GO" id="GO:0005886">
    <property type="term" value="C:plasma membrane"/>
    <property type="evidence" value="ECO:0007669"/>
    <property type="project" value="UniProtKB-SubCell"/>
</dbReference>
<dbReference type="EMBL" id="CP121195">
    <property type="protein sequence ID" value="XBH13079.1"/>
    <property type="molecule type" value="Genomic_DNA"/>
</dbReference>
<keyword evidence="7" id="KW-0812">Transmembrane</keyword>
<dbReference type="InterPro" id="IPR020841">
    <property type="entry name" value="PKS_Beta-ketoAc_synthase_dom"/>
</dbReference>
<comment type="similarity">
    <text evidence="2 13">Belongs to the thiolase-like superfamily. Beta-ketoacyl-ACP synthases family.</text>
</comment>
<dbReference type="PROSITE" id="PS52004">
    <property type="entry name" value="KS3_2"/>
    <property type="match status" value="1"/>
</dbReference>
<name>A0AAU7CXE8_9BACT</name>
<keyword evidence="9" id="KW-0472">Membrane</keyword>
<dbReference type="Pfam" id="PF02801">
    <property type="entry name" value="Ketoacyl-synt_C"/>
    <property type="match status" value="1"/>
</dbReference>
<dbReference type="Pfam" id="PF00109">
    <property type="entry name" value="ketoacyl-synt"/>
    <property type="match status" value="1"/>
</dbReference>
<dbReference type="PANTHER" id="PTHR11712:SF352">
    <property type="entry name" value="3-OXOACYL-[ACYL-CARRIER-PROTEIN] SYNTHASE"/>
    <property type="match status" value="1"/>
</dbReference>
<sequence>MHRVVVTGTGVISALGNNASSFWQSMISGTSGIREITSVDVSQLRFKNGAEVLNYVPEEHFALRDIDMMDRFAQFAVVAAREAIAEAGIEWTPELRETTAIVTGSCLGGRSAEESGYWELFHNGKNRVHPYTIPLGMSNAGTSHISMQFGIEGPAYNISTACASSAHAIGDAFWMVRSGVAPMAIAGGSEAPFLLGGLKAWEAMRVVSKDTCRPFSAERSGLVLGEGAAMLVLETLEAALARGARPLAEIVGFGMSADAAHITQPVTKGPVRAMRMALRDANLAPEQIGYINAHGTATEANDRIETAAIRDTFGTHADKLAVSSTKSMHGHALGAAGALEAVASILSLRHGILPPTANFLTADAACNLDVIPNRARATAVEACLSNSFAFGGLNAVLAFKSLG</sequence>
<dbReference type="AlphaFoldDB" id="A0AAU7CXE8"/>
<evidence type="ECO:0000313" key="16">
    <source>
        <dbReference type="EMBL" id="XBH13079.1"/>
    </source>
</evidence>
<evidence type="ECO:0000256" key="13">
    <source>
        <dbReference type="RuleBase" id="RU003694"/>
    </source>
</evidence>
<dbReference type="SMART" id="SM00825">
    <property type="entry name" value="PKS_KS"/>
    <property type="match status" value="1"/>
</dbReference>
<dbReference type="SUPFAM" id="SSF53901">
    <property type="entry name" value="Thiolase-like"/>
    <property type="match status" value="2"/>
</dbReference>
<evidence type="ECO:0000256" key="7">
    <source>
        <dbReference type="ARBA" id="ARBA00022692"/>
    </source>
</evidence>
<dbReference type="InterPro" id="IPR018201">
    <property type="entry name" value="Ketoacyl_synth_AS"/>
</dbReference>
<evidence type="ECO:0000259" key="14">
    <source>
        <dbReference type="PROSITE" id="PS52004"/>
    </source>
</evidence>
<evidence type="ECO:0000256" key="1">
    <source>
        <dbReference type="ARBA" id="ARBA00004533"/>
    </source>
</evidence>
<dbReference type="PANTHER" id="PTHR11712">
    <property type="entry name" value="POLYKETIDE SYNTHASE-RELATED"/>
    <property type="match status" value="1"/>
</dbReference>
<dbReference type="PROSITE" id="PS00606">
    <property type="entry name" value="KS3_1"/>
    <property type="match status" value="1"/>
</dbReference>